<dbReference type="PROSITE" id="PS00830">
    <property type="entry name" value="GREAB_2"/>
    <property type="match status" value="1"/>
</dbReference>
<keyword evidence="5 8" id="KW-0804">Transcription</keyword>
<dbReference type="AlphaFoldDB" id="A0A222MUR2"/>
<dbReference type="InterPro" id="IPR022691">
    <property type="entry name" value="Tscrpt_elong_fac_GreA/B_N"/>
</dbReference>
<proteinExistence type="inferred from homology"/>
<evidence type="ECO:0000256" key="1">
    <source>
        <dbReference type="ARBA" id="ARBA00008213"/>
    </source>
</evidence>
<sequence>MQKEAMSKYGYEKIKAELENLKTKERPKVVEEIDIARSHGDLKENAEYHAAREKQSFIEGRISELSDLISRANVIDPSEYEHDAVKFGSTVVISDLDTDEEKSYTIVGVVEADLDKGYISINSPLAKAMLGKKEGDDFKVKLPKGESEFEILSIRYEELKF</sequence>
<dbReference type="GO" id="GO:0032784">
    <property type="term" value="P:regulation of DNA-templated transcription elongation"/>
    <property type="evidence" value="ECO:0007669"/>
    <property type="project" value="UniProtKB-UniRule"/>
</dbReference>
<keyword evidence="3 8" id="KW-0805">Transcription regulation</keyword>
<dbReference type="GO" id="GO:0006354">
    <property type="term" value="P:DNA-templated transcription elongation"/>
    <property type="evidence" value="ECO:0007669"/>
    <property type="project" value="TreeGrafter"/>
</dbReference>
<evidence type="ECO:0000256" key="4">
    <source>
        <dbReference type="ARBA" id="ARBA00023125"/>
    </source>
</evidence>
<dbReference type="Pfam" id="PF03449">
    <property type="entry name" value="GreA_GreB_N"/>
    <property type="match status" value="1"/>
</dbReference>
<dbReference type="PANTHER" id="PTHR30437">
    <property type="entry name" value="TRANSCRIPTION ELONGATION FACTOR GREA"/>
    <property type="match status" value="1"/>
</dbReference>
<dbReference type="Gene3D" id="3.10.50.30">
    <property type="entry name" value="Transcription elongation factor, GreA/GreB, C-terminal domain"/>
    <property type="match status" value="1"/>
</dbReference>
<comment type="function">
    <text evidence="6 8 9">Necessary for efficient RNA polymerase transcription elongation past template-encoded arresting sites. The arresting sites in DNA have the property of trapping a certain fraction of elongating RNA polymerases that pass through, resulting in locked ternary complexes. Cleavage of the nascent transcript by cleavage factors such as GreA or GreB allows the resumption of elongation from the new 3'terminus. GreA releases sequences of 2 to 3 nucleotides.</text>
</comment>
<evidence type="ECO:0000256" key="8">
    <source>
        <dbReference type="HAMAP-Rule" id="MF_00105"/>
    </source>
</evidence>
<name>A0A222MUR2_9BACT</name>
<dbReference type="HAMAP" id="MF_00105">
    <property type="entry name" value="GreA_GreB"/>
    <property type="match status" value="1"/>
</dbReference>
<keyword evidence="13" id="KW-1185">Reference proteome</keyword>
<dbReference type="Pfam" id="PF01272">
    <property type="entry name" value="GreA_GreB"/>
    <property type="match status" value="1"/>
</dbReference>
<evidence type="ECO:0000256" key="2">
    <source>
        <dbReference type="ARBA" id="ARBA00013729"/>
    </source>
</evidence>
<feature type="domain" description="Transcription elongation factor GreA/GreB N-terminal" evidence="11">
    <location>
        <begin position="6"/>
        <end position="74"/>
    </location>
</feature>
<evidence type="ECO:0000259" key="10">
    <source>
        <dbReference type="Pfam" id="PF01272"/>
    </source>
</evidence>
<dbReference type="GO" id="GO:0070063">
    <property type="term" value="F:RNA polymerase binding"/>
    <property type="evidence" value="ECO:0007669"/>
    <property type="project" value="InterPro"/>
</dbReference>
<dbReference type="PIRSF" id="PIRSF006092">
    <property type="entry name" value="GreA_GreB"/>
    <property type="match status" value="1"/>
</dbReference>
<evidence type="ECO:0000313" key="13">
    <source>
        <dbReference type="Proteomes" id="UP000201169"/>
    </source>
</evidence>
<dbReference type="NCBIfam" id="TIGR01462">
    <property type="entry name" value="greA"/>
    <property type="match status" value="1"/>
</dbReference>
<dbReference type="Gene3D" id="1.10.287.180">
    <property type="entry name" value="Transcription elongation factor, GreA/GreB, N-terminal domain"/>
    <property type="match status" value="1"/>
</dbReference>
<dbReference type="RefSeq" id="WP_094324579.1">
    <property type="nucleotide sequence ID" value="NZ_CP022347.1"/>
</dbReference>
<dbReference type="InterPro" id="IPR006359">
    <property type="entry name" value="Tscrpt_elong_fac_GreA"/>
</dbReference>
<dbReference type="GO" id="GO:0003677">
    <property type="term" value="F:DNA binding"/>
    <property type="evidence" value="ECO:0007669"/>
    <property type="project" value="UniProtKB-UniRule"/>
</dbReference>
<evidence type="ECO:0000259" key="11">
    <source>
        <dbReference type="Pfam" id="PF03449"/>
    </source>
</evidence>
<dbReference type="Proteomes" id="UP000201169">
    <property type="component" value="Chromosome"/>
</dbReference>
<evidence type="ECO:0000256" key="7">
    <source>
        <dbReference type="ARBA" id="ARBA00030776"/>
    </source>
</evidence>
<evidence type="ECO:0000256" key="6">
    <source>
        <dbReference type="ARBA" id="ARBA00024916"/>
    </source>
</evidence>
<organism evidence="12 13">
    <name type="scientific">Campylobacter avium LMG 24591</name>
    <dbReference type="NCBI Taxonomy" id="522484"/>
    <lineage>
        <taxon>Bacteria</taxon>
        <taxon>Pseudomonadati</taxon>
        <taxon>Campylobacterota</taxon>
        <taxon>Epsilonproteobacteria</taxon>
        <taxon>Campylobacterales</taxon>
        <taxon>Campylobacteraceae</taxon>
        <taxon>Campylobacter</taxon>
    </lineage>
</organism>
<dbReference type="InterPro" id="IPR036805">
    <property type="entry name" value="Tscrpt_elong_fac_GreA/B_N_sf"/>
</dbReference>
<dbReference type="NCBIfam" id="NF001263">
    <property type="entry name" value="PRK00226.1-4"/>
    <property type="match status" value="1"/>
</dbReference>
<dbReference type="InterPro" id="IPR036953">
    <property type="entry name" value="GreA/GreB_C_sf"/>
</dbReference>
<evidence type="ECO:0000313" key="12">
    <source>
        <dbReference type="EMBL" id="ASQ29784.1"/>
    </source>
</evidence>
<dbReference type="GO" id="GO:0003746">
    <property type="term" value="F:translation elongation factor activity"/>
    <property type="evidence" value="ECO:0007669"/>
    <property type="project" value="UniProtKB-KW"/>
</dbReference>
<gene>
    <name evidence="8 12" type="primary">greA</name>
    <name evidence="12" type="ORF">CAV_0112</name>
</gene>
<dbReference type="SUPFAM" id="SSF54534">
    <property type="entry name" value="FKBP-like"/>
    <property type="match status" value="1"/>
</dbReference>
<dbReference type="NCBIfam" id="NF001264">
    <property type="entry name" value="PRK00226.1-5"/>
    <property type="match status" value="1"/>
</dbReference>
<keyword evidence="4 8" id="KW-0238">DNA-binding</keyword>
<evidence type="ECO:0000256" key="9">
    <source>
        <dbReference type="RuleBase" id="RU000556"/>
    </source>
</evidence>
<dbReference type="NCBIfam" id="NF001261">
    <property type="entry name" value="PRK00226.1-2"/>
    <property type="match status" value="1"/>
</dbReference>
<dbReference type="PROSITE" id="PS00829">
    <property type="entry name" value="GREAB_1"/>
    <property type="match status" value="1"/>
</dbReference>
<dbReference type="FunFam" id="3.10.50.30:FF:000001">
    <property type="entry name" value="Transcription elongation factor GreA"/>
    <property type="match status" value="1"/>
</dbReference>
<dbReference type="SUPFAM" id="SSF46557">
    <property type="entry name" value="GreA transcript cleavage protein, N-terminal domain"/>
    <property type="match status" value="1"/>
</dbReference>
<dbReference type="InterPro" id="IPR023459">
    <property type="entry name" value="Tscrpt_elong_fac_GreA/B_fam"/>
</dbReference>
<dbReference type="PANTHER" id="PTHR30437:SF4">
    <property type="entry name" value="TRANSCRIPTION ELONGATION FACTOR GREA"/>
    <property type="match status" value="1"/>
</dbReference>
<evidence type="ECO:0000256" key="3">
    <source>
        <dbReference type="ARBA" id="ARBA00023015"/>
    </source>
</evidence>
<keyword evidence="12" id="KW-0251">Elongation factor</keyword>
<evidence type="ECO:0000256" key="5">
    <source>
        <dbReference type="ARBA" id="ARBA00023163"/>
    </source>
</evidence>
<reference evidence="12 13" key="1">
    <citation type="submission" date="2017-07" db="EMBL/GenBank/DDBJ databases">
        <title>Analysis of two Campylobacter avium genomes and identification of a novel hippuricase gene.</title>
        <authorList>
            <person name="Miller W.G."/>
            <person name="Chapman M.H."/>
            <person name="Yee E."/>
            <person name="Revez J."/>
            <person name="Bono J.L."/>
            <person name="Rossi M."/>
        </authorList>
    </citation>
    <scope>NUCLEOTIDE SEQUENCE [LARGE SCALE GENOMIC DNA]</scope>
    <source>
        <strain evidence="12 13">LMG 24591</strain>
    </source>
</reference>
<accession>A0A222MUR2</accession>
<keyword evidence="12" id="KW-0648">Protein biosynthesis</keyword>
<dbReference type="InterPro" id="IPR028624">
    <property type="entry name" value="Tscrpt_elong_fac_GreA/B"/>
</dbReference>
<comment type="similarity">
    <text evidence="1 8 9">Belongs to the GreA/GreB family.</text>
</comment>
<dbReference type="OrthoDB" id="9808774at2"/>
<protein>
    <recommendedName>
        <fullName evidence="2 8">Transcription elongation factor GreA</fullName>
    </recommendedName>
    <alternativeName>
        <fullName evidence="7 8">Transcript cleavage factor GreA</fullName>
    </alternativeName>
</protein>
<dbReference type="InterPro" id="IPR001437">
    <property type="entry name" value="Tscrpt_elong_fac_GreA/B_C"/>
</dbReference>
<dbReference type="EMBL" id="CP022347">
    <property type="protein sequence ID" value="ASQ29784.1"/>
    <property type="molecule type" value="Genomic_DNA"/>
</dbReference>
<dbReference type="InterPro" id="IPR018151">
    <property type="entry name" value="TF_GreA/GreB_CS"/>
</dbReference>
<feature type="domain" description="Transcription elongation factor GreA/GreB C-terminal" evidence="10">
    <location>
        <begin position="82"/>
        <end position="156"/>
    </location>
</feature>
<dbReference type="FunFam" id="1.10.287.180:FF:000001">
    <property type="entry name" value="Transcription elongation factor GreA"/>
    <property type="match status" value="1"/>
</dbReference>
<dbReference type="KEGG" id="cavi:CAV_0112"/>